<evidence type="ECO:0000313" key="2">
    <source>
        <dbReference type="Proteomes" id="UP001597024"/>
    </source>
</evidence>
<sequence>GPGRTARRGVGAVLALAVAVAVPTLDGYTTYREARPPDQVHTFAAGQTATFKHVSWQVGVEVVDNIPNARPIPADRQWLKIRITRVAVDQEGIIRRVPPDVEVRAPDGRIWKVEPLDDDLPLEAKDYRIGAPYHYNMVSMVPRALSSQVEVYLRPNPARMIEGESVQDMFKRTAKEEELKDNVLRFRR</sequence>
<keyword evidence="2" id="KW-1185">Reference proteome</keyword>
<reference evidence="2" key="1">
    <citation type="journal article" date="2019" name="Int. J. Syst. Evol. Microbiol.">
        <title>The Global Catalogue of Microorganisms (GCM) 10K type strain sequencing project: providing services to taxonomists for standard genome sequencing and annotation.</title>
        <authorList>
            <consortium name="The Broad Institute Genomics Platform"/>
            <consortium name="The Broad Institute Genome Sequencing Center for Infectious Disease"/>
            <person name="Wu L."/>
            <person name="Ma J."/>
        </authorList>
    </citation>
    <scope>NUCLEOTIDE SEQUENCE [LARGE SCALE GENOMIC DNA]</scope>
    <source>
        <strain evidence="2">CCUG 62974</strain>
    </source>
</reference>
<name>A0ABW3DSN8_9ACTN</name>
<protein>
    <submittedName>
        <fullName evidence="1">Uncharacterized protein</fullName>
    </submittedName>
</protein>
<organism evidence="1 2">
    <name type="scientific">Streptosporangium algeriense</name>
    <dbReference type="NCBI Taxonomy" id="1682748"/>
    <lineage>
        <taxon>Bacteria</taxon>
        <taxon>Bacillati</taxon>
        <taxon>Actinomycetota</taxon>
        <taxon>Actinomycetes</taxon>
        <taxon>Streptosporangiales</taxon>
        <taxon>Streptosporangiaceae</taxon>
        <taxon>Streptosporangium</taxon>
    </lineage>
</organism>
<dbReference type="Proteomes" id="UP001597024">
    <property type="component" value="Unassembled WGS sequence"/>
</dbReference>
<accession>A0ABW3DSN8</accession>
<proteinExistence type="predicted"/>
<evidence type="ECO:0000313" key="1">
    <source>
        <dbReference type="EMBL" id="MFD0886863.1"/>
    </source>
</evidence>
<feature type="non-terminal residue" evidence="1">
    <location>
        <position position="1"/>
    </location>
</feature>
<gene>
    <name evidence="1" type="ORF">ACFQ08_20140</name>
</gene>
<comment type="caution">
    <text evidence="1">The sequence shown here is derived from an EMBL/GenBank/DDBJ whole genome shotgun (WGS) entry which is preliminary data.</text>
</comment>
<dbReference type="EMBL" id="JBHTHX010000737">
    <property type="protein sequence ID" value="MFD0886863.1"/>
    <property type="molecule type" value="Genomic_DNA"/>
</dbReference>